<dbReference type="Gene3D" id="3.10.20.310">
    <property type="entry name" value="membrane protein fhac"/>
    <property type="match status" value="1"/>
</dbReference>
<evidence type="ECO:0000259" key="9">
    <source>
        <dbReference type="Pfam" id="PF08479"/>
    </source>
</evidence>
<comment type="caution">
    <text evidence="11">The sequence shown here is derived from an EMBL/GenBank/DDBJ whole genome shotgun (WGS) entry which is preliminary data.</text>
</comment>
<feature type="domain" description="Haemolysin activator HlyB C-terminal" evidence="8">
    <location>
        <begin position="228"/>
        <end position="543"/>
    </location>
</feature>
<dbReference type="GO" id="GO:0008320">
    <property type="term" value="F:protein transmembrane transporter activity"/>
    <property type="evidence" value="ECO:0007669"/>
    <property type="project" value="TreeGrafter"/>
</dbReference>
<proteinExistence type="inferred from homology"/>
<comment type="subcellular location">
    <subcellularLocation>
        <location evidence="1">Cell outer membrane</location>
    </subcellularLocation>
</comment>
<dbReference type="InterPro" id="IPR027282">
    <property type="entry name" value="TPS"/>
</dbReference>
<keyword evidence="5" id="KW-0813">Transport</keyword>
<protein>
    <submittedName>
        <fullName evidence="11">Hemolysin activation/secretion protein</fullName>
    </submittedName>
</protein>
<dbReference type="InterPro" id="IPR051544">
    <property type="entry name" value="TPS_OM_transporter"/>
</dbReference>
<evidence type="ECO:0000256" key="5">
    <source>
        <dbReference type="ARBA" id="ARBA00023065"/>
    </source>
</evidence>
<sequence>MHKQFVVSPFFRKLFSPSITLVLSGLFFTSSIFAQSFAADELIRQQERERQLRLQQEQTPDVRLQTPASTMSAAIRLPKNESPCFRIDRLALFGNAADQFQFAVQSVVEGEDSPIGKCLGANGINLVLTRVQNAIVAKGFVTTRVLAAPQDIKTGDLTLTVIPGRVRDIRFAVDADPRGTKWNAIPIQSGNILNLRDIEQGLENFKRIPTAAADIKIEAAEGEGAQPGQSDLVISYQQSFPFRVSLSLDDSGSKSTGKYQGGLTLSYDNWWTLNDLFYISANHDLGGGDPGARGTRGGTVHYSVPFGYWTLSTTASSNRYFQSIAGLNQNYVYSGTSSSNDLKLSRVVYRDAQRKTTVALRAYLKESNNFIDDTEVETQRRRTAGWELSVGHREFMGANTLDLNLAYRHGTGAFQALSAPEDLFGEGASRPQVWNADVSLSVPFQVVQQNLRYLGAFRGQWNDTPLVPQDRFSIGGRYTVRGFDGDMMLSSDRGWTLRNDVGLILGESGQELYLALDYGEVSGQASQYLIGTRLAGMALGLRGNFLGGSYDIFVGQPIKKPDGFRTANTTAGFSLNWNY</sequence>
<name>A0A4R6G6P4_9BURK</name>
<evidence type="ECO:0000256" key="2">
    <source>
        <dbReference type="ARBA" id="ARBA00009055"/>
    </source>
</evidence>
<evidence type="ECO:0000256" key="4">
    <source>
        <dbReference type="ARBA" id="ARBA00022692"/>
    </source>
</evidence>
<dbReference type="GO" id="GO:0009279">
    <property type="term" value="C:cell outer membrane"/>
    <property type="evidence" value="ECO:0007669"/>
    <property type="project" value="UniProtKB-SubCell"/>
</dbReference>
<keyword evidence="7" id="KW-0998">Cell outer membrane</keyword>
<dbReference type="Pfam" id="PF08479">
    <property type="entry name" value="POTRA_2"/>
    <property type="match status" value="1"/>
</dbReference>
<keyword evidence="6" id="KW-0472">Membrane</keyword>
<keyword evidence="12" id="KW-1185">Reference proteome</keyword>
<comment type="similarity">
    <text evidence="2">Belongs to the TPS (TC 1.B.20) family.</text>
</comment>
<dbReference type="Pfam" id="PF17287">
    <property type="entry name" value="POTRA_3"/>
    <property type="match status" value="1"/>
</dbReference>
<feature type="domain" description="ShlB POTRA" evidence="10">
    <location>
        <begin position="165"/>
        <end position="218"/>
    </location>
</feature>
<feature type="domain" description="Polypeptide-transport-associated ShlB-type" evidence="9">
    <location>
        <begin position="115"/>
        <end position="164"/>
    </location>
</feature>
<dbReference type="InterPro" id="IPR013686">
    <property type="entry name" value="Polypept-transport_assoc_ShlB"/>
</dbReference>
<dbReference type="InterPro" id="IPR005565">
    <property type="entry name" value="Hemolysn_activator_HlyB_C"/>
</dbReference>
<evidence type="ECO:0000256" key="3">
    <source>
        <dbReference type="ARBA" id="ARBA00022452"/>
    </source>
</evidence>
<dbReference type="AlphaFoldDB" id="A0A4R6G6P4"/>
<dbReference type="GO" id="GO:0006811">
    <property type="term" value="P:monoatomic ion transport"/>
    <property type="evidence" value="ECO:0007669"/>
    <property type="project" value="UniProtKB-KW"/>
</dbReference>
<dbReference type="Gene3D" id="2.40.160.50">
    <property type="entry name" value="membrane protein fhac: a member of the omp85/tpsb transporter family"/>
    <property type="match status" value="1"/>
</dbReference>
<gene>
    <name evidence="11" type="ORF">EV677_2239</name>
</gene>
<dbReference type="FunFam" id="2.40.160.50:FF:000009">
    <property type="entry name" value="Putative hemolysin activator protein"/>
    <property type="match status" value="1"/>
</dbReference>
<keyword evidence="5" id="KW-0406">Ion transport</keyword>
<dbReference type="PANTHER" id="PTHR34597:SF3">
    <property type="entry name" value="OUTER MEMBRANE TRANSPORTER CDIB"/>
    <property type="match status" value="1"/>
</dbReference>
<dbReference type="GO" id="GO:0098046">
    <property type="term" value="C:type V protein secretion system complex"/>
    <property type="evidence" value="ECO:0007669"/>
    <property type="project" value="TreeGrafter"/>
</dbReference>
<dbReference type="InterPro" id="IPR035251">
    <property type="entry name" value="ShlB_POTRA"/>
</dbReference>
<evidence type="ECO:0000313" key="12">
    <source>
        <dbReference type="Proteomes" id="UP000294737"/>
    </source>
</evidence>
<dbReference type="Pfam" id="PF03865">
    <property type="entry name" value="ShlB"/>
    <property type="match status" value="1"/>
</dbReference>
<dbReference type="PIRSF" id="PIRSF029745">
    <property type="entry name" value="FhaC"/>
    <property type="match status" value="1"/>
</dbReference>
<accession>A0A4R6G6P4</accession>
<reference evidence="11 12" key="1">
    <citation type="submission" date="2019-03" db="EMBL/GenBank/DDBJ databases">
        <title>Genomic Encyclopedia of Type Strains, Phase IV (KMG-IV): sequencing the most valuable type-strain genomes for metagenomic binning, comparative biology and taxonomic classification.</title>
        <authorList>
            <person name="Goeker M."/>
        </authorList>
    </citation>
    <scope>NUCLEOTIDE SEQUENCE [LARGE SCALE GENOMIC DNA]</scope>
    <source>
        <strain evidence="11 12">DSM 18555</strain>
    </source>
</reference>
<evidence type="ECO:0000256" key="6">
    <source>
        <dbReference type="ARBA" id="ARBA00023136"/>
    </source>
</evidence>
<dbReference type="GO" id="GO:0046819">
    <property type="term" value="P:protein secretion by the type V secretion system"/>
    <property type="evidence" value="ECO:0007669"/>
    <property type="project" value="TreeGrafter"/>
</dbReference>
<evidence type="ECO:0000259" key="10">
    <source>
        <dbReference type="Pfam" id="PF17287"/>
    </source>
</evidence>
<evidence type="ECO:0000256" key="1">
    <source>
        <dbReference type="ARBA" id="ARBA00004442"/>
    </source>
</evidence>
<keyword evidence="4" id="KW-0812">Transmembrane</keyword>
<dbReference type="RefSeq" id="WP_112992223.1">
    <property type="nucleotide sequence ID" value="NZ_PTLZ01000002.1"/>
</dbReference>
<keyword evidence="3" id="KW-1134">Transmembrane beta strand</keyword>
<evidence type="ECO:0000313" key="11">
    <source>
        <dbReference type="EMBL" id="TDN90163.1"/>
    </source>
</evidence>
<evidence type="ECO:0000259" key="8">
    <source>
        <dbReference type="Pfam" id="PF03865"/>
    </source>
</evidence>
<dbReference type="OrthoDB" id="290122at2"/>
<dbReference type="PANTHER" id="PTHR34597">
    <property type="entry name" value="SLR1661 PROTEIN"/>
    <property type="match status" value="1"/>
</dbReference>
<dbReference type="Proteomes" id="UP000294737">
    <property type="component" value="Unassembled WGS sequence"/>
</dbReference>
<evidence type="ECO:0000256" key="7">
    <source>
        <dbReference type="ARBA" id="ARBA00023237"/>
    </source>
</evidence>
<organism evidence="11 12">
    <name type="scientific">Herminiimonas fonticola</name>
    <dbReference type="NCBI Taxonomy" id="303380"/>
    <lineage>
        <taxon>Bacteria</taxon>
        <taxon>Pseudomonadati</taxon>
        <taxon>Pseudomonadota</taxon>
        <taxon>Betaproteobacteria</taxon>
        <taxon>Burkholderiales</taxon>
        <taxon>Oxalobacteraceae</taxon>
        <taxon>Herminiimonas</taxon>
    </lineage>
</organism>
<dbReference type="EMBL" id="SNWF01000005">
    <property type="protein sequence ID" value="TDN90163.1"/>
    <property type="molecule type" value="Genomic_DNA"/>
</dbReference>